<dbReference type="KEGG" id="ptx:ABW99_12580"/>
<dbReference type="InterPro" id="IPR000073">
    <property type="entry name" value="AB_hydrolase_1"/>
</dbReference>
<evidence type="ECO:0000259" key="1">
    <source>
        <dbReference type="Pfam" id="PF12697"/>
    </source>
</evidence>
<sequence>MLASAPAALLERLAAFPARRVSTRVGVIGYREAGASTAGTPLVLLHGIGSGAPSWLAQLEALGAAHRVLAWDAPGYGESAPLAAREPVAADYADALAAWLDALAIERVLLVGHSLGAVMAGAFARVAPQRVSGLLLCSPAAGYGAASAEQRAAKRDARLALLESLGPAGLAAQRSANLLAPHAEPGARAWVQWNMARIVPDGYRQATHLLAQADLAADLTDYAGPVEVVVGAADAITPPAACEPIAAAARVPLQRIEGAGHACYIETPSSLNALIEALSRRANASASASKS</sequence>
<dbReference type="PANTHER" id="PTHR43798">
    <property type="entry name" value="MONOACYLGLYCEROL LIPASE"/>
    <property type="match status" value="1"/>
</dbReference>
<accession>A0A0G3F0N2</accession>
<dbReference type="Proteomes" id="UP000036700">
    <property type="component" value="Chromosome"/>
</dbReference>
<organism evidence="2 3">
    <name type="scientific">Pandoraea thiooxydans</name>
    <dbReference type="NCBI Taxonomy" id="445709"/>
    <lineage>
        <taxon>Bacteria</taxon>
        <taxon>Pseudomonadati</taxon>
        <taxon>Pseudomonadota</taxon>
        <taxon>Betaproteobacteria</taxon>
        <taxon>Burkholderiales</taxon>
        <taxon>Burkholderiaceae</taxon>
        <taxon>Pandoraea</taxon>
    </lineage>
</organism>
<dbReference type="GO" id="GO:0016787">
    <property type="term" value="F:hydrolase activity"/>
    <property type="evidence" value="ECO:0007669"/>
    <property type="project" value="UniProtKB-KW"/>
</dbReference>
<dbReference type="STRING" id="445709.ABW99_12580"/>
<gene>
    <name evidence="2" type="ORF">ABW99_12580</name>
</gene>
<feature type="domain" description="AB hydrolase-1" evidence="1">
    <location>
        <begin position="42"/>
        <end position="268"/>
    </location>
</feature>
<keyword evidence="3" id="KW-1185">Reference proteome</keyword>
<dbReference type="AlphaFoldDB" id="A0A0G3F0N2"/>
<dbReference type="InterPro" id="IPR029058">
    <property type="entry name" value="AB_hydrolase_fold"/>
</dbReference>
<evidence type="ECO:0000313" key="3">
    <source>
        <dbReference type="Proteomes" id="UP000036700"/>
    </source>
</evidence>
<dbReference type="PRINTS" id="PR00111">
    <property type="entry name" value="ABHYDROLASE"/>
</dbReference>
<dbReference type="PANTHER" id="PTHR43798:SF33">
    <property type="entry name" value="HYDROLASE, PUTATIVE (AFU_ORTHOLOGUE AFUA_2G14860)-RELATED"/>
    <property type="match status" value="1"/>
</dbReference>
<dbReference type="PATRIC" id="fig|445709.3.peg.2675"/>
<reference evidence="3" key="1">
    <citation type="submission" date="2015-06" db="EMBL/GenBank/DDBJ databases">
        <authorList>
            <person name="Lim Y.L."/>
            <person name="Ee R."/>
            <person name="Yong D."/>
            <person name="How K.Y."/>
            <person name="Yin W.F."/>
            <person name="Chan K.G."/>
        </authorList>
    </citation>
    <scope>NUCLEOTIDE SEQUENCE [LARGE SCALE GENOMIC DNA]</scope>
    <source>
        <strain evidence="3">DSM 25325</strain>
    </source>
</reference>
<dbReference type="Gene3D" id="3.40.50.1820">
    <property type="entry name" value="alpha/beta hydrolase"/>
    <property type="match status" value="1"/>
</dbReference>
<dbReference type="EMBL" id="CP011568">
    <property type="protein sequence ID" value="AKJ70551.1"/>
    <property type="molecule type" value="Genomic_DNA"/>
</dbReference>
<proteinExistence type="predicted"/>
<name>A0A0G3F0N2_9BURK</name>
<dbReference type="GO" id="GO:0016020">
    <property type="term" value="C:membrane"/>
    <property type="evidence" value="ECO:0007669"/>
    <property type="project" value="TreeGrafter"/>
</dbReference>
<dbReference type="InterPro" id="IPR050266">
    <property type="entry name" value="AB_hydrolase_sf"/>
</dbReference>
<dbReference type="Pfam" id="PF12697">
    <property type="entry name" value="Abhydrolase_6"/>
    <property type="match status" value="1"/>
</dbReference>
<dbReference type="SUPFAM" id="SSF53474">
    <property type="entry name" value="alpha/beta-Hydrolases"/>
    <property type="match status" value="1"/>
</dbReference>
<evidence type="ECO:0000313" key="2">
    <source>
        <dbReference type="EMBL" id="AKJ70551.1"/>
    </source>
</evidence>
<protein>
    <submittedName>
        <fullName evidence="2">Alpha/beta hydrolase</fullName>
    </submittedName>
</protein>
<keyword evidence="2" id="KW-0378">Hydrolase</keyword>